<evidence type="ECO:0000256" key="3">
    <source>
        <dbReference type="ARBA" id="ARBA00022737"/>
    </source>
</evidence>
<feature type="region of interest" description="Disordered" evidence="8">
    <location>
        <begin position="157"/>
        <end position="187"/>
    </location>
</feature>
<sequence length="1012" mass="112381">MLDPSETSGRPLVSNIQPSSEGNTIQPSTRPKRRRNSQSSDERVGGTKSSSRRHPVSRKEAFDPHTNSSHTKSSTMQRSANPTEMRQDVKYTKKNRISKAKKGLMVHHCECGRTYSRAEHLRRHQKNHNQDALICEFPECGKTFYRPDLLQRHQERHNEIRKDQSRRTSIYDQGSAAEPDAPVTAPATSMSTADIIAAVSQTIDNHSLFTPVSVSPMPEPTSNPRYKSAQFRTPKTPSSASSNFIRPSSNAMKQSRSYTTRQPSVAVAATSVDGLAGFSNGMNFTDPWSPSPNYSSSSGYASPGPGHDYTNMFVGHPFAQGPNRTRTSSNASFIEPWSSYPSTQSPTSATSTIPFPWTGAEKSPAHHALGLALNMPTTSYPMNSISMSAPANTMSDFMVYPSPKTMEQRDEEEQMLLFPEQPFGMGIDTDQFDQYLNNYWRLFHPSFPIIHRPTFGGINDSPMLKAAMIAIGAQYADNSSAKEKSRTLHEQCMKLLDQRAMGLTQPSRLCDFQSVFLLEVLSQYRVRRASPNLTKRFEEMYQNLSHDIKLLTSSSVDHLANISSASNDQTTYTRWCEWICLSSRQRLLLCSYILETQQSTLLARAPRASIIAHVPGFDLPFPSSAGLWEARSEIQWAMMLQQLPQPPAYVYEITPELSMTNQLQPLDVFQSSLLLATHYNYFHNPTPYLSIIPYPAINQLLDSSALTQYHLLTAQLLQHTPLRALLAVSGESWILSEKVSSIAAFAGYKTTLRTWLNELWSADTDSQGMKPVKAALKAAINLLHLAMTAQNQTLQLEPGAEMGLYYATLVLWAVTLASNTRYVQAQSQGQPLRHPQQRSPPQSRRSSQTQGQLQSQLHIKSLQTSAFPTGIPLGNSQPSKIPNSIHPTAIGLIPSNITSPAPLANTNSMLHSDITLTSLSFLRLASVEIDMIGILPHWPRDIPQWQQGVGALMRWVKMRLRSGNNEARDSVISVGSTSTNSGRGIEGLGELLNGVVSVLEKIMGRGWEGWSV</sequence>
<feature type="compositionally biased region" description="Basic and acidic residues" evidence="8">
    <location>
        <begin position="157"/>
        <end position="166"/>
    </location>
</feature>
<feature type="compositionally biased region" description="Polar residues" evidence="8">
    <location>
        <begin position="1"/>
        <end position="29"/>
    </location>
</feature>
<dbReference type="InterPro" id="IPR036236">
    <property type="entry name" value="Znf_C2H2_sf"/>
</dbReference>
<keyword evidence="2" id="KW-0479">Metal-binding</keyword>
<dbReference type="SUPFAM" id="SSF57667">
    <property type="entry name" value="beta-beta-alpha zinc fingers"/>
    <property type="match status" value="1"/>
</dbReference>
<organism evidence="10 11">
    <name type="scientific">Lepidopterella palustris CBS 459.81</name>
    <dbReference type="NCBI Taxonomy" id="1314670"/>
    <lineage>
        <taxon>Eukaryota</taxon>
        <taxon>Fungi</taxon>
        <taxon>Dikarya</taxon>
        <taxon>Ascomycota</taxon>
        <taxon>Pezizomycotina</taxon>
        <taxon>Dothideomycetes</taxon>
        <taxon>Pleosporomycetidae</taxon>
        <taxon>Mytilinidiales</taxon>
        <taxon>Argynnaceae</taxon>
        <taxon>Lepidopterella</taxon>
    </lineage>
</organism>
<dbReference type="InterPro" id="IPR051059">
    <property type="entry name" value="VerF-like"/>
</dbReference>
<dbReference type="SMART" id="SM00355">
    <property type="entry name" value="ZnF_C2H2"/>
    <property type="match status" value="2"/>
</dbReference>
<dbReference type="GO" id="GO:0006351">
    <property type="term" value="P:DNA-templated transcription"/>
    <property type="evidence" value="ECO:0007669"/>
    <property type="project" value="InterPro"/>
</dbReference>
<dbReference type="GO" id="GO:0005634">
    <property type="term" value="C:nucleus"/>
    <property type="evidence" value="ECO:0007669"/>
    <property type="project" value="UniProtKB-SubCell"/>
</dbReference>
<evidence type="ECO:0000256" key="1">
    <source>
        <dbReference type="ARBA" id="ARBA00004123"/>
    </source>
</evidence>
<dbReference type="CDD" id="cd12148">
    <property type="entry name" value="fungal_TF_MHR"/>
    <property type="match status" value="1"/>
</dbReference>
<dbReference type="PROSITE" id="PS50157">
    <property type="entry name" value="ZINC_FINGER_C2H2_2"/>
    <property type="match status" value="2"/>
</dbReference>
<name>A0A8E2E828_9PEZI</name>
<feature type="compositionally biased region" description="Low complexity" evidence="8">
    <location>
        <begin position="830"/>
        <end position="855"/>
    </location>
</feature>
<feature type="region of interest" description="Disordered" evidence="8">
    <location>
        <begin position="1"/>
        <end position="99"/>
    </location>
</feature>
<keyword evidence="6" id="KW-0539">Nucleus</keyword>
<dbReference type="Pfam" id="PF00096">
    <property type="entry name" value="zf-C2H2"/>
    <property type="match status" value="1"/>
</dbReference>
<protein>
    <recommendedName>
        <fullName evidence="9">C2H2-type domain-containing protein</fullName>
    </recommendedName>
</protein>
<keyword evidence="4 7" id="KW-0863">Zinc-finger</keyword>
<accession>A0A8E2E828</accession>
<keyword evidence="11" id="KW-1185">Reference proteome</keyword>
<evidence type="ECO:0000313" key="10">
    <source>
        <dbReference type="EMBL" id="OCK79120.1"/>
    </source>
</evidence>
<feature type="region of interest" description="Disordered" evidence="8">
    <location>
        <begin position="825"/>
        <end position="855"/>
    </location>
</feature>
<proteinExistence type="predicted"/>
<dbReference type="PANTHER" id="PTHR40626">
    <property type="entry name" value="MIP31509P"/>
    <property type="match status" value="1"/>
</dbReference>
<dbReference type="EMBL" id="KV745022">
    <property type="protein sequence ID" value="OCK79120.1"/>
    <property type="molecule type" value="Genomic_DNA"/>
</dbReference>
<gene>
    <name evidence="10" type="ORF">K432DRAFT_405880</name>
</gene>
<feature type="region of interest" description="Disordered" evidence="8">
    <location>
        <begin position="210"/>
        <end position="259"/>
    </location>
</feature>
<dbReference type="OrthoDB" id="6077919at2759"/>
<dbReference type="GO" id="GO:0000785">
    <property type="term" value="C:chromatin"/>
    <property type="evidence" value="ECO:0007669"/>
    <property type="project" value="TreeGrafter"/>
</dbReference>
<keyword evidence="3" id="KW-0677">Repeat</keyword>
<keyword evidence="5" id="KW-0862">Zinc</keyword>
<evidence type="ECO:0000256" key="6">
    <source>
        <dbReference type="ARBA" id="ARBA00023242"/>
    </source>
</evidence>
<dbReference type="PANTHER" id="PTHR40626:SF11">
    <property type="entry name" value="ZINC FINGER PROTEIN YPR022C"/>
    <property type="match status" value="1"/>
</dbReference>
<feature type="domain" description="C2H2-type" evidence="9">
    <location>
        <begin position="133"/>
        <end position="162"/>
    </location>
</feature>
<dbReference type="InterPro" id="IPR007219">
    <property type="entry name" value="XnlR_reg_dom"/>
</dbReference>
<feature type="domain" description="C2H2-type" evidence="9">
    <location>
        <begin position="107"/>
        <end position="133"/>
    </location>
</feature>
<evidence type="ECO:0000313" key="11">
    <source>
        <dbReference type="Proteomes" id="UP000250266"/>
    </source>
</evidence>
<evidence type="ECO:0000256" key="2">
    <source>
        <dbReference type="ARBA" id="ARBA00022723"/>
    </source>
</evidence>
<dbReference type="InterPro" id="IPR013087">
    <property type="entry name" value="Znf_C2H2_type"/>
</dbReference>
<dbReference type="PROSITE" id="PS00028">
    <property type="entry name" value="ZINC_FINGER_C2H2_1"/>
    <property type="match status" value="1"/>
</dbReference>
<evidence type="ECO:0000259" key="9">
    <source>
        <dbReference type="PROSITE" id="PS50157"/>
    </source>
</evidence>
<evidence type="ECO:0000256" key="4">
    <source>
        <dbReference type="ARBA" id="ARBA00022771"/>
    </source>
</evidence>
<dbReference type="AlphaFoldDB" id="A0A8E2E828"/>
<dbReference type="Proteomes" id="UP000250266">
    <property type="component" value="Unassembled WGS sequence"/>
</dbReference>
<comment type="subcellular location">
    <subcellularLocation>
        <location evidence="1">Nucleus</location>
    </subcellularLocation>
</comment>
<dbReference type="GO" id="GO:0000978">
    <property type="term" value="F:RNA polymerase II cis-regulatory region sequence-specific DNA binding"/>
    <property type="evidence" value="ECO:0007669"/>
    <property type="project" value="InterPro"/>
</dbReference>
<dbReference type="Gene3D" id="3.30.160.60">
    <property type="entry name" value="Classic Zinc Finger"/>
    <property type="match status" value="1"/>
</dbReference>
<dbReference type="GO" id="GO:0008270">
    <property type="term" value="F:zinc ion binding"/>
    <property type="evidence" value="ECO:0007669"/>
    <property type="project" value="UniProtKB-KW"/>
</dbReference>
<feature type="compositionally biased region" description="Polar residues" evidence="8">
    <location>
        <begin position="220"/>
        <end position="259"/>
    </location>
</feature>
<dbReference type="GO" id="GO:0000981">
    <property type="term" value="F:DNA-binding transcription factor activity, RNA polymerase II-specific"/>
    <property type="evidence" value="ECO:0007669"/>
    <property type="project" value="InterPro"/>
</dbReference>
<evidence type="ECO:0000256" key="5">
    <source>
        <dbReference type="ARBA" id="ARBA00022833"/>
    </source>
</evidence>
<reference evidence="10 11" key="1">
    <citation type="journal article" date="2016" name="Nat. Commun.">
        <title>Ectomycorrhizal ecology is imprinted in the genome of the dominant symbiotic fungus Cenococcum geophilum.</title>
        <authorList>
            <consortium name="DOE Joint Genome Institute"/>
            <person name="Peter M."/>
            <person name="Kohler A."/>
            <person name="Ohm R.A."/>
            <person name="Kuo A."/>
            <person name="Krutzmann J."/>
            <person name="Morin E."/>
            <person name="Arend M."/>
            <person name="Barry K.W."/>
            <person name="Binder M."/>
            <person name="Choi C."/>
            <person name="Clum A."/>
            <person name="Copeland A."/>
            <person name="Grisel N."/>
            <person name="Haridas S."/>
            <person name="Kipfer T."/>
            <person name="LaButti K."/>
            <person name="Lindquist E."/>
            <person name="Lipzen A."/>
            <person name="Maire R."/>
            <person name="Meier B."/>
            <person name="Mihaltcheva S."/>
            <person name="Molinier V."/>
            <person name="Murat C."/>
            <person name="Poggeler S."/>
            <person name="Quandt C.A."/>
            <person name="Sperisen C."/>
            <person name="Tritt A."/>
            <person name="Tisserant E."/>
            <person name="Crous P.W."/>
            <person name="Henrissat B."/>
            <person name="Nehls U."/>
            <person name="Egli S."/>
            <person name="Spatafora J.W."/>
            <person name="Grigoriev I.V."/>
            <person name="Martin F.M."/>
        </authorList>
    </citation>
    <scope>NUCLEOTIDE SEQUENCE [LARGE SCALE GENOMIC DNA]</scope>
    <source>
        <strain evidence="10 11">CBS 459.81</strain>
    </source>
</reference>
<feature type="compositionally biased region" description="Polar residues" evidence="8">
    <location>
        <begin position="65"/>
        <end position="84"/>
    </location>
</feature>
<dbReference type="Pfam" id="PF04082">
    <property type="entry name" value="Fungal_trans"/>
    <property type="match status" value="1"/>
</dbReference>
<evidence type="ECO:0000256" key="7">
    <source>
        <dbReference type="PROSITE-ProRule" id="PRU00042"/>
    </source>
</evidence>
<evidence type="ECO:0000256" key="8">
    <source>
        <dbReference type="SAM" id="MobiDB-lite"/>
    </source>
</evidence>